<sequence length="42" mass="5323">MNHILRKYEKEHTMLGIMKEYKSQLDQRLFTLIDQWLEKHYN</sequence>
<accession>A0ABV9DLT9</accession>
<dbReference type="Proteomes" id="UP001595989">
    <property type="component" value="Unassembled WGS sequence"/>
</dbReference>
<evidence type="ECO:0000313" key="2">
    <source>
        <dbReference type="EMBL" id="MFC4559844.1"/>
    </source>
</evidence>
<dbReference type="RefSeq" id="WP_390298803.1">
    <property type="nucleotide sequence ID" value="NZ_JBHSFU010000011.1"/>
</dbReference>
<feature type="domain" description="N-terminal Ras-GEF" evidence="1">
    <location>
        <begin position="1"/>
        <end position="42"/>
    </location>
</feature>
<protein>
    <recommendedName>
        <fullName evidence="1">N-terminal Ras-GEF domain-containing protein</fullName>
    </recommendedName>
</protein>
<evidence type="ECO:0000259" key="1">
    <source>
        <dbReference type="PROSITE" id="PS50212"/>
    </source>
</evidence>
<organism evidence="2 3">
    <name type="scientific">Virgibacillus kekensis</name>
    <dbReference type="NCBI Taxonomy" id="202261"/>
    <lineage>
        <taxon>Bacteria</taxon>
        <taxon>Bacillati</taxon>
        <taxon>Bacillota</taxon>
        <taxon>Bacilli</taxon>
        <taxon>Bacillales</taxon>
        <taxon>Bacillaceae</taxon>
        <taxon>Virgibacillus</taxon>
    </lineage>
</organism>
<evidence type="ECO:0000313" key="3">
    <source>
        <dbReference type="Proteomes" id="UP001595989"/>
    </source>
</evidence>
<reference evidence="3" key="1">
    <citation type="journal article" date="2019" name="Int. J. Syst. Evol. Microbiol.">
        <title>The Global Catalogue of Microorganisms (GCM) 10K type strain sequencing project: providing services to taxonomists for standard genome sequencing and annotation.</title>
        <authorList>
            <consortium name="The Broad Institute Genomics Platform"/>
            <consortium name="The Broad Institute Genome Sequencing Center for Infectious Disease"/>
            <person name="Wu L."/>
            <person name="Ma J."/>
        </authorList>
    </citation>
    <scope>NUCLEOTIDE SEQUENCE [LARGE SCALE GENOMIC DNA]</scope>
    <source>
        <strain evidence="3">CGMCC 4.7426</strain>
    </source>
</reference>
<gene>
    <name evidence="2" type="ORF">ACFO3D_16800</name>
</gene>
<proteinExistence type="predicted"/>
<name>A0ABV9DLT9_9BACI</name>
<dbReference type="EMBL" id="JBHSFU010000011">
    <property type="protein sequence ID" value="MFC4559844.1"/>
    <property type="molecule type" value="Genomic_DNA"/>
</dbReference>
<comment type="caution">
    <text evidence="2">The sequence shown here is derived from an EMBL/GenBank/DDBJ whole genome shotgun (WGS) entry which is preliminary data.</text>
</comment>
<dbReference type="PROSITE" id="PS50212">
    <property type="entry name" value="RASGEF_NTER"/>
    <property type="match status" value="1"/>
</dbReference>
<keyword evidence="3" id="KW-1185">Reference proteome</keyword>
<dbReference type="InterPro" id="IPR000651">
    <property type="entry name" value="Ras-like_Gua-exchang_fac_N"/>
</dbReference>